<accession>A0A811ZIK7</accession>
<evidence type="ECO:0000313" key="2">
    <source>
        <dbReference type="Proteomes" id="UP000645828"/>
    </source>
</evidence>
<dbReference type="AlphaFoldDB" id="A0A811ZIK7"/>
<reference evidence="1" key="1">
    <citation type="submission" date="2020-12" db="EMBL/GenBank/DDBJ databases">
        <authorList>
            <consortium name="Molecular Ecology Group"/>
        </authorList>
    </citation>
    <scope>NUCLEOTIDE SEQUENCE</scope>
    <source>
        <strain evidence="1">TBG_1078</strain>
    </source>
</reference>
<keyword evidence="2" id="KW-1185">Reference proteome</keyword>
<name>A0A811ZIK7_NYCPR</name>
<gene>
    <name evidence="1" type="ORF">NYPRO_LOCUS21339</name>
</gene>
<comment type="caution">
    <text evidence="1">The sequence shown here is derived from an EMBL/GenBank/DDBJ whole genome shotgun (WGS) entry which is preliminary data.</text>
</comment>
<sequence>MFCYMETSGLHPSLQPPQASICLGHIGPFFPLYQNCCVGN</sequence>
<dbReference type="Proteomes" id="UP000645828">
    <property type="component" value="Unassembled WGS sequence"/>
</dbReference>
<proteinExistence type="predicted"/>
<organism evidence="1 2">
    <name type="scientific">Nyctereutes procyonoides</name>
    <name type="common">Raccoon dog</name>
    <name type="synonym">Canis procyonoides</name>
    <dbReference type="NCBI Taxonomy" id="34880"/>
    <lineage>
        <taxon>Eukaryota</taxon>
        <taxon>Metazoa</taxon>
        <taxon>Chordata</taxon>
        <taxon>Craniata</taxon>
        <taxon>Vertebrata</taxon>
        <taxon>Euteleostomi</taxon>
        <taxon>Mammalia</taxon>
        <taxon>Eutheria</taxon>
        <taxon>Laurasiatheria</taxon>
        <taxon>Carnivora</taxon>
        <taxon>Caniformia</taxon>
        <taxon>Canidae</taxon>
        <taxon>Nyctereutes</taxon>
    </lineage>
</organism>
<dbReference type="EMBL" id="CAJHUB010000768">
    <property type="protein sequence ID" value="CAD7688546.1"/>
    <property type="molecule type" value="Genomic_DNA"/>
</dbReference>
<protein>
    <submittedName>
        <fullName evidence="1">(raccoon dog) hypothetical protein</fullName>
    </submittedName>
</protein>
<evidence type="ECO:0000313" key="1">
    <source>
        <dbReference type="EMBL" id="CAD7688546.1"/>
    </source>
</evidence>